<dbReference type="Pfam" id="PF00535">
    <property type="entry name" value="Glycos_transf_2"/>
    <property type="match status" value="1"/>
</dbReference>
<dbReference type="PANTHER" id="PTHR43685:SF11">
    <property type="entry name" value="GLYCOSYLTRANSFERASE TAGX-RELATED"/>
    <property type="match status" value="1"/>
</dbReference>
<evidence type="ECO:0000259" key="1">
    <source>
        <dbReference type="Pfam" id="PF00535"/>
    </source>
</evidence>
<dbReference type="Gene3D" id="3.90.550.10">
    <property type="entry name" value="Spore Coat Polysaccharide Biosynthesis Protein SpsA, Chain A"/>
    <property type="match status" value="1"/>
</dbReference>
<dbReference type="EMBL" id="CP155447">
    <property type="protein sequence ID" value="XBH03160.1"/>
    <property type="molecule type" value="Genomic_DNA"/>
</dbReference>
<dbReference type="RefSeq" id="WP_406695897.1">
    <property type="nucleotide sequence ID" value="NZ_CP155447.1"/>
</dbReference>
<dbReference type="GO" id="GO:0016757">
    <property type="term" value="F:glycosyltransferase activity"/>
    <property type="evidence" value="ECO:0007669"/>
    <property type="project" value="UniProtKB-KW"/>
</dbReference>
<sequence>MPNPLISTVIPAYNYERYVTAAVESALAQSYPHQEVIVVDDGSTDETRKRLAPYEGRIRYLYQENRGLSAARNSGIRAARGEFVAFLDADDLWHPEKLATQVRYLMGHPELALLAASHRVIGGGDIGRFDWPRVDGSQPIVARPVSFDELVVGSRFGACAVVARKWCFQEIGMFDESLRSAEDLDMWIRIASRFPVAMLDVPLWLYRIHGTNMHDSTARMELNTLRMIDKVFEEPGALSRSSLLKRKALANISINLAYGYRDSQTYGMAVSRIARSFLLWPFPYPGVNMTHLHPLARLKFLAVVLARAASFHLGLDPSTRPGNRDPGTPTPVVDPTRCIALKVES</sequence>
<dbReference type="SUPFAM" id="SSF53448">
    <property type="entry name" value="Nucleotide-diphospho-sugar transferases"/>
    <property type="match status" value="1"/>
</dbReference>
<dbReference type="EC" id="2.4.-.-" evidence="2"/>
<dbReference type="PANTHER" id="PTHR43685">
    <property type="entry name" value="GLYCOSYLTRANSFERASE"/>
    <property type="match status" value="1"/>
</dbReference>
<evidence type="ECO:0000313" key="2">
    <source>
        <dbReference type="EMBL" id="XBH03160.1"/>
    </source>
</evidence>
<feature type="domain" description="Glycosyltransferase 2-like" evidence="1">
    <location>
        <begin position="7"/>
        <end position="124"/>
    </location>
</feature>
<reference evidence="2" key="1">
    <citation type="submission" date="2024-05" db="EMBL/GenBank/DDBJ databases">
        <title>Planctomycetes of the genus Singulisphaera possess chitinolytic capabilities.</title>
        <authorList>
            <person name="Ivanova A."/>
        </authorList>
    </citation>
    <scope>NUCLEOTIDE SEQUENCE</scope>
    <source>
        <strain evidence="2">Ch08T</strain>
    </source>
</reference>
<gene>
    <name evidence="2" type="ORF">V5E97_33370</name>
</gene>
<dbReference type="InterPro" id="IPR001173">
    <property type="entry name" value="Glyco_trans_2-like"/>
</dbReference>
<dbReference type="AlphaFoldDB" id="A0AAU7CDC7"/>
<name>A0AAU7CDC7_9BACT</name>
<keyword evidence="2" id="KW-0328">Glycosyltransferase</keyword>
<protein>
    <submittedName>
        <fullName evidence="2">Glycosyltransferase family A protein</fullName>
        <ecNumber evidence="2">2.4.-.-</ecNumber>
    </submittedName>
</protein>
<dbReference type="CDD" id="cd00761">
    <property type="entry name" value="Glyco_tranf_GTA_type"/>
    <property type="match status" value="1"/>
</dbReference>
<keyword evidence="2" id="KW-0808">Transferase</keyword>
<dbReference type="InterPro" id="IPR029044">
    <property type="entry name" value="Nucleotide-diphossugar_trans"/>
</dbReference>
<organism evidence="2">
    <name type="scientific">Singulisphaera sp. Ch08</name>
    <dbReference type="NCBI Taxonomy" id="3120278"/>
    <lineage>
        <taxon>Bacteria</taxon>
        <taxon>Pseudomonadati</taxon>
        <taxon>Planctomycetota</taxon>
        <taxon>Planctomycetia</taxon>
        <taxon>Isosphaerales</taxon>
        <taxon>Isosphaeraceae</taxon>
        <taxon>Singulisphaera</taxon>
    </lineage>
</organism>
<proteinExistence type="predicted"/>
<accession>A0AAU7CDC7</accession>
<dbReference type="InterPro" id="IPR050834">
    <property type="entry name" value="Glycosyltransf_2"/>
</dbReference>